<evidence type="ECO:0000256" key="1">
    <source>
        <dbReference type="SAM" id="Phobius"/>
    </source>
</evidence>
<keyword evidence="1" id="KW-0472">Membrane</keyword>
<protein>
    <submittedName>
        <fullName evidence="2">Uncharacterized protein</fullName>
    </submittedName>
</protein>
<evidence type="ECO:0000313" key="2">
    <source>
        <dbReference type="EMBL" id="DAD96385.1"/>
    </source>
</evidence>
<proteinExistence type="predicted"/>
<accession>A0A8S5NNV5</accession>
<organism evidence="2">
    <name type="scientific">Siphoviridae sp. ctpbe1</name>
    <dbReference type="NCBI Taxonomy" id="2826466"/>
    <lineage>
        <taxon>Viruses</taxon>
        <taxon>Duplodnaviria</taxon>
        <taxon>Heunggongvirae</taxon>
        <taxon>Uroviricota</taxon>
        <taxon>Caudoviricetes</taxon>
    </lineage>
</organism>
<dbReference type="EMBL" id="BK015216">
    <property type="protein sequence ID" value="DAD96385.1"/>
    <property type="molecule type" value="Genomic_DNA"/>
</dbReference>
<keyword evidence="1" id="KW-0812">Transmembrane</keyword>
<sequence>MNKLFRFSATILILVFIMILDQILRRVIR</sequence>
<keyword evidence="1" id="KW-1133">Transmembrane helix</keyword>
<reference evidence="2" key="1">
    <citation type="journal article" date="2021" name="Proc. Natl. Acad. Sci. U.S.A.">
        <title>A Catalog of Tens of Thousands of Viruses from Human Metagenomes Reveals Hidden Associations with Chronic Diseases.</title>
        <authorList>
            <person name="Tisza M.J."/>
            <person name="Buck C.B."/>
        </authorList>
    </citation>
    <scope>NUCLEOTIDE SEQUENCE</scope>
    <source>
        <strain evidence="2">Ctpbe1</strain>
    </source>
</reference>
<name>A0A8S5NNV5_9CAUD</name>
<feature type="transmembrane region" description="Helical" evidence="1">
    <location>
        <begin position="6"/>
        <end position="24"/>
    </location>
</feature>